<evidence type="ECO:0000313" key="2">
    <source>
        <dbReference type="Proteomes" id="UP001154282"/>
    </source>
</evidence>
<organism evidence="1 2">
    <name type="scientific">Linum tenue</name>
    <dbReference type="NCBI Taxonomy" id="586396"/>
    <lineage>
        <taxon>Eukaryota</taxon>
        <taxon>Viridiplantae</taxon>
        <taxon>Streptophyta</taxon>
        <taxon>Embryophyta</taxon>
        <taxon>Tracheophyta</taxon>
        <taxon>Spermatophyta</taxon>
        <taxon>Magnoliopsida</taxon>
        <taxon>eudicotyledons</taxon>
        <taxon>Gunneridae</taxon>
        <taxon>Pentapetalae</taxon>
        <taxon>rosids</taxon>
        <taxon>fabids</taxon>
        <taxon>Malpighiales</taxon>
        <taxon>Linaceae</taxon>
        <taxon>Linum</taxon>
    </lineage>
</organism>
<comment type="caution">
    <text evidence="1">The sequence shown here is derived from an EMBL/GenBank/DDBJ whole genome shotgun (WGS) entry which is preliminary data.</text>
</comment>
<gene>
    <name evidence="1" type="ORF">LITE_LOCUS30162</name>
</gene>
<proteinExistence type="predicted"/>
<keyword evidence="2" id="KW-1185">Reference proteome</keyword>
<accession>A0AAV0MTK4</accession>
<name>A0AAV0MTK4_9ROSI</name>
<dbReference type="EMBL" id="CAMGYJ010000007">
    <property type="protein sequence ID" value="CAI0449404.1"/>
    <property type="molecule type" value="Genomic_DNA"/>
</dbReference>
<reference evidence="1" key="1">
    <citation type="submission" date="2022-08" db="EMBL/GenBank/DDBJ databases">
        <authorList>
            <person name="Gutierrez-Valencia J."/>
        </authorList>
    </citation>
    <scope>NUCLEOTIDE SEQUENCE</scope>
</reference>
<dbReference type="AlphaFoldDB" id="A0AAV0MTK4"/>
<dbReference type="Proteomes" id="UP001154282">
    <property type="component" value="Unassembled WGS sequence"/>
</dbReference>
<sequence length="61" mass="6879">MRMLAYGTTADNVDNVRLQNVFNILYELLMLHLGTSTRGGRMPQILLACSTWGNKEVSQVH</sequence>
<evidence type="ECO:0000313" key="1">
    <source>
        <dbReference type="EMBL" id="CAI0449404.1"/>
    </source>
</evidence>
<protein>
    <submittedName>
        <fullName evidence="1">Uncharacterized protein</fullName>
    </submittedName>
</protein>